<dbReference type="InterPro" id="IPR006068">
    <property type="entry name" value="ATPase_P-typ_cation-transptr_C"/>
</dbReference>
<dbReference type="SFLD" id="SFLDS00003">
    <property type="entry name" value="Haloacid_Dehalogenase"/>
    <property type="match status" value="1"/>
</dbReference>
<feature type="transmembrane region" description="Helical" evidence="10">
    <location>
        <begin position="641"/>
        <end position="662"/>
    </location>
</feature>
<feature type="domain" description="Cation-transporting P-type ATPase N-terminal" evidence="11">
    <location>
        <begin position="3"/>
        <end position="67"/>
    </location>
</feature>
<reference evidence="13" key="1">
    <citation type="journal article" date="2019" name="Int. J. Syst. Evol. Microbiol.">
        <title>The Global Catalogue of Microorganisms (GCM) 10K type strain sequencing project: providing services to taxonomists for standard genome sequencing and annotation.</title>
        <authorList>
            <consortium name="The Broad Institute Genomics Platform"/>
            <consortium name="The Broad Institute Genome Sequencing Center for Infectious Disease"/>
            <person name="Wu L."/>
            <person name="Ma J."/>
        </authorList>
    </citation>
    <scope>NUCLEOTIDE SEQUENCE [LARGE SCALE GENOMIC DNA]</scope>
    <source>
        <strain evidence="13">YIM 94188</strain>
    </source>
</reference>
<evidence type="ECO:0000313" key="12">
    <source>
        <dbReference type="EMBL" id="MFC5730867.1"/>
    </source>
</evidence>
<evidence type="ECO:0000256" key="9">
    <source>
        <dbReference type="SAM" id="MobiDB-lite"/>
    </source>
</evidence>
<keyword evidence="13" id="KW-1185">Reference proteome</keyword>
<dbReference type="PRINTS" id="PR00120">
    <property type="entry name" value="HATPASE"/>
</dbReference>
<evidence type="ECO:0000256" key="7">
    <source>
        <dbReference type="ARBA" id="ARBA00023136"/>
    </source>
</evidence>
<evidence type="ECO:0000256" key="2">
    <source>
        <dbReference type="ARBA" id="ARBA00022692"/>
    </source>
</evidence>
<gene>
    <name evidence="12" type="ORF">ACFPQB_18240</name>
</gene>
<comment type="caution">
    <text evidence="12">The sequence shown here is derived from an EMBL/GenBank/DDBJ whole genome shotgun (WGS) entry which is preliminary data.</text>
</comment>
<dbReference type="Gene3D" id="3.40.1110.10">
    <property type="entry name" value="Calcium-transporting ATPase, cytoplasmic domain N"/>
    <property type="match status" value="1"/>
</dbReference>
<feature type="transmembrane region" description="Helical" evidence="10">
    <location>
        <begin position="808"/>
        <end position="827"/>
    </location>
</feature>
<feature type="transmembrane region" description="Helical" evidence="10">
    <location>
        <begin position="714"/>
        <end position="735"/>
    </location>
</feature>
<dbReference type="RefSeq" id="WP_136432154.1">
    <property type="nucleotide sequence ID" value="NZ_JBHSNS010000011.1"/>
</dbReference>
<evidence type="ECO:0000256" key="8">
    <source>
        <dbReference type="ARBA" id="ARBA00049360"/>
    </source>
</evidence>
<keyword evidence="6 10" id="KW-1133">Transmembrane helix</keyword>
<dbReference type="Gene3D" id="3.40.50.1000">
    <property type="entry name" value="HAD superfamily/HAD-like"/>
    <property type="match status" value="1"/>
</dbReference>
<dbReference type="InterPro" id="IPR023298">
    <property type="entry name" value="ATPase_P-typ_TM_dom_sf"/>
</dbReference>
<dbReference type="Pfam" id="PF00122">
    <property type="entry name" value="E1-E2_ATPase"/>
    <property type="match status" value="1"/>
</dbReference>
<dbReference type="Pfam" id="PF13246">
    <property type="entry name" value="Cation_ATPase"/>
    <property type="match status" value="1"/>
</dbReference>
<comment type="catalytic activity">
    <reaction evidence="8">
        <text>ATP + H2O = ADP + phosphate + H(+)</text>
        <dbReference type="Rhea" id="RHEA:13065"/>
        <dbReference type="ChEBI" id="CHEBI:15377"/>
        <dbReference type="ChEBI" id="CHEBI:15378"/>
        <dbReference type="ChEBI" id="CHEBI:30616"/>
        <dbReference type="ChEBI" id="CHEBI:43474"/>
        <dbReference type="ChEBI" id="CHEBI:456216"/>
    </reaction>
</comment>
<dbReference type="SUPFAM" id="SSF81660">
    <property type="entry name" value="Metal cation-transporting ATPase, ATP-binding domain N"/>
    <property type="match status" value="1"/>
</dbReference>
<feature type="transmembrane region" description="Helical" evidence="10">
    <location>
        <begin position="223"/>
        <end position="243"/>
    </location>
</feature>
<dbReference type="Proteomes" id="UP001596072">
    <property type="component" value="Unassembled WGS sequence"/>
</dbReference>
<keyword evidence="7 10" id="KW-0472">Membrane</keyword>
<dbReference type="InterPro" id="IPR036412">
    <property type="entry name" value="HAD-like_sf"/>
</dbReference>
<feature type="transmembrane region" description="Helical" evidence="10">
    <location>
        <begin position="249"/>
        <end position="277"/>
    </location>
</feature>
<evidence type="ECO:0000256" key="1">
    <source>
        <dbReference type="ARBA" id="ARBA00004651"/>
    </source>
</evidence>
<dbReference type="SUPFAM" id="SSF56784">
    <property type="entry name" value="HAD-like"/>
    <property type="match status" value="1"/>
</dbReference>
<evidence type="ECO:0000313" key="13">
    <source>
        <dbReference type="Proteomes" id="UP001596072"/>
    </source>
</evidence>
<keyword evidence="2 10" id="KW-0812">Transmembrane</keyword>
<feature type="region of interest" description="Disordered" evidence="9">
    <location>
        <begin position="1"/>
        <end position="31"/>
    </location>
</feature>
<evidence type="ECO:0000256" key="6">
    <source>
        <dbReference type="ARBA" id="ARBA00022989"/>
    </source>
</evidence>
<keyword evidence="4" id="KW-0067">ATP-binding</keyword>
<dbReference type="InterPro" id="IPR004014">
    <property type="entry name" value="ATPase_P-typ_cation-transptr_N"/>
</dbReference>
<dbReference type="InterPro" id="IPR023299">
    <property type="entry name" value="ATPase_P-typ_cyto_dom_N"/>
</dbReference>
<dbReference type="InterPro" id="IPR008250">
    <property type="entry name" value="ATPase_P-typ_transduc_dom_A_sf"/>
</dbReference>
<sequence length="840" mass="87483">MTAVDTAPPTEMGLTSAEAQRRLERDGPNDVPRAKPRKLVWRVAAQLTDPMSGVLCLALVVVLALGDVADAIIIAAVVVVNTAIGVIQEVRAENAIAALGEMAAPRALVRRDGVVREAPARDLVVGDVVRLEAGDIVPADMELVEAVGVEVDEASMTGESEPVARAIDDELMSGTVLTRGRGFGVVVRTGAASGLGRIAQLIASTSVRATPLQQRLLRLSRQLVVLTAGLCLLVFLLTLARGGSFADSLILAVSLGVAAIPESLPAVVSVALALGAYRMARRSAIVRWLPAVETLGSVSVLASDKTGTLTEGRMAVRRLWTRQGACEVTGAAYDRGGALEGSGDARGRARQLLRDLVLCNDARLTEDGDSWSVIGDPMEGALLVAAAKYDEDLLTLPSQWCRVDEIPFDAERRSMTTVHEDGHGNRLTVVKGAPEVLIEMVEPGLAVLEAEAEASRLAEAGFRVLAVADTETGSREALDLVGLVGLVDPPRADAAAVVASCQDAGIRLILITGDHPATALAVATELGIARTGGGVTDGAAVGRGEHLADVESIDVYARIRPEQKVDIVDAWQARGHVVAMTGDGVNDAPALRRADIGVAMGDRGTEVARQAADLVLADDNLRTVVTAVGEGRRIYANVRTFLQYGLSGGLAEVLVILLAPFLGMPIVLLPAQILWINMITHGVPGVAFGGEPLDSRLMGRPSPSPERSVLGSGLVSRIVATGSLIAAASLGIGILADGQEWHVPSAVFATLGLAQLGVALALRAPRPGKERGERSLEVAVVIAAALQVLALTWSPLQGLLGTQMLTVQGWGAVVLAAALPGVVVALARRGLPVIIKKEAR</sequence>
<name>A0ABW0ZLG1_9ACTN</name>
<comment type="subcellular location">
    <subcellularLocation>
        <location evidence="1">Cell membrane</location>
        <topology evidence="1">Multi-pass membrane protein</topology>
    </subcellularLocation>
</comment>
<dbReference type="NCBIfam" id="TIGR01494">
    <property type="entry name" value="ATPase_P-type"/>
    <property type="match status" value="3"/>
</dbReference>
<keyword evidence="5" id="KW-1278">Translocase</keyword>
<dbReference type="InterPro" id="IPR044492">
    <property type="entry name" value="P_typ_ATPase_HD_dom"/>
</dbReference>
<evidence type="ECO:0000256" key="5">
    <source>
        <dbReference type="ARBA" id="ARBA00022967"/>
    </source>
</evidence>
<protein>
    <submittedName>
        <fullName evidence="12">Cation-translocating P-type ATPase</fullName>
    </submittedName>
</protein>
<dbReference type="SFLD" id="SFLDF00027">
    <property type="entry name" value="p-type_atpase"/>
    <property type="match status" value="1"/>
</dbReference>
<dbReference type="SMART" id="SM00831">
    <property type="entry name" value="Cation_ATPase_N"/>
    <property type="match status" value="1"/>
</dbReference>
<evidence type="ECO:0000256" key="4">
    <source>
        <dbReference type="ARBA" id="ARBA00022840"/>
    </source>
</evidence>
<dbReference type="PANTHER" id="PTHR42861">
    <property type="entry name" value="CALCIUM-TRANSPORTING ATPASE"/>
    <property type="match status" value="1"/>
</dbReference>
<dbReference type="Pfam" id="PF00689">
    <property type="entry name" value="Cation_ATPase_C"/>
    <property type="match status" value="1"/>
</dbReference>
<dbReference type="SFLD" id="SFLDG00002">
    <property type="entry name" value="C1.7:_P-type_atpase_like"/>
    <property type="match status" value="1"/>
</dbReference>
<evidence type="ECO:0000256" key="10">
    <source>
        <dbReference type="SAM" id="Phobius"/>
    </source>
</evidence>
<dbReference type="InterPro" id="IPR001757">
    <property type="entry name" value="P_typ_ATPase"/>
</dbReference>
<dbReference type="InterPro" id="IPR023214">
    <property type="entry name" value="HAD_sf"/>
</dbReference>
<dbReference type="InterPro" id="IPR059000">
    <property type="entry name" value="ATPase_P-type_domA"/>
</dbReference>
<dbReference type="InterPro" id="IPR018303">
    <property type="entry name" value="ATPase_P-typ_P_site"/>
</dbReference>
<feature type="compositionally biased region" description="Basic and acidic residues" evidence="9">
    <location>
        <begin position="19"/>
        <end position="28"/>
    </location>
</feature>
<organism evidence="12 13">
    <name type="scientific">Nocardioides vastitatis</name>
    <dbReference type="NCBI Taxonomy" id="2568655"/>
    <lineage>
        <taxon>Bacteria</taxon>
        <taxon>Bacillati</taxon>
        <taxon>Actinomycetota</taxon>
        <taxon>Actinomycetes</taxon>
        <taxon>Propionibacteriales</taxon>
        <taxon>Nocardioidaceae</taxon>
        <taxon>Nocardioides</taxon>
    </lineage>
</organism>
<feature type="transmembrane region" description="Helical" evidence="10">
    <location>
        <begin position="741"/>
        <end position="764"/>
    </location>
</feature>
<dbReference type="EMBL" id="JBHSNS010000011">
    <property type="protein sequence ID" value="MFC5730867.1"/>
    <property type="molecule type" value="Genomic_DNA"/>
</dbReference>
<dbReference type="PRINTS" id="PR00119">
    <property type="entry name" value="CATATPASE"/>
</dbReference>
<dbReference type="Gene3D" id="1.20.1110.10">
    <property type="entry name" value="Calcium-transporting ATPase, transmembrane domain"/>
    <property type="match status" value="1"/>
</dbReference>
<dbReference type="SUPFAM" id="SSF81653">
    <property type="entry name" value="Calcium ATPase, transduction domain A"/>
    <property type="match status" value="1"/>
</dbReference>
<dbReference type="Pfam" id="PF00690">
    <property type="entry name" value="Cation_ATPase_N"/>
    <property type="match status" value="1"/>
</dbReference>
<dbReference type="SUPFAM" id="SSF81665">
    <property type="entry name" value="Calcium ATPase, transmembrane domain M"/>
    <property type="match status" value="1"/>
</dbReference>
<dbReference type="PROSITE" id="PS00154">
    <property type="entry name" value="ATPASE_E1_E2"/>
    <property type="match status" value="1"/>
</dbReference>
<dbReference type="Gene3D" id="2.70.150.10">
    <property type="entry name" value="Calcium-transporting ATPase, cytoplasmic transduction domain A"/>
    <property type="match status" value="1"/>
</dbReference>
<feature type="transmembrane region" description="Helical" evidence="10">
    <location>
        <begin position="674"/>
        <end position="693"/>
    </location>
</feature>
<feature type="transmembrane region" description="Helical" evidence="10">
    <location>
        <begin position="776"/>
        <end position="796"/>
    </location>
</feature>
<proteinExistence type="predicted"/>
<evidence type="ECO:0000256" key="3">
    <source>
        <dbReference type="ARBA" id="ARBA00022741"/>
    </source>
</evidence>
<evidence type="ECO:0000259" key="11">
    <source>
        <dbReference type="SMART" id="SM00831"/>
    </source>
</evidence>
<keyword evidence="3" id="KW-0547">Nucleotide-binding</keyword>
<accession>A0ABW0ZLG1</accession>